<sequence length="67" mass="7367">MSTCLVLNFLGVGSGSGSLLVTLQWRRDAAVNLLFGWRIGKCIEWGKTDMPEVNYGRSACVNKIGEF</sequence>
<feature type="chain" id="PRO_5025539260" evidence="1">
    <location>
        <begin position="18"/>
        <end position="67"/>
    </location>
</feature>
<feature type="signal peptide" evidence="1">
    <location>
        <begin position="1"/>
        <end position="17"/>
    </location>
</feature>
<name>A0A6A3HMZ1_9STRA</name>
<proteinExistence type="predicted"/>
<dbReference type="AlphaFoldDB" id="A0A6A3HMZ1"/>
<dbReference type="EMBL" id="QXFV01004323">
    <property type="protein sequence ID" value="KAE8970322.1"/>
    <property type="molecule type" value="Genomic_DNA"/>
</dbReference>
<comment type="caution">
    <text evidence="2">The sequence shown here is derived from an EMBL/GenBank/DDBJ whole genome shotgun (WGS) entry which is preliminary data.</text>
</comment>
<organism evidence="2 3">
    <name type="scientific">Phytophthora rubi</name>
    <dbReference type="NCBI Taxonomy" id="129364"/>
    <lineage>
        <taxon>Eukaryota</taxon>
        <taxon>Sar</taxon>
        <taxon>Stramenopiles</taxon>
        <taxon>Oomycota</taxon>
        <taxon>Peronosporomycetes</taxon>
        <taxon>Peronosporales</taxon>
        <taxon>Peronosporaceae</taxon>
        <taxon>Phytophthora</taxon>
    </lineage>
</organism>
<evidence type="ECO:0000256" key="1">
    <source>
        <dbReference type="SAM" id="SignalP"/>
    </source>
</evidence>
<dbReference type="Proteomes" id="UP000429607">
    <property type="component" value="Unassembled WGS sequence"/>
</dbReference>
<accession>A0A6A3HMZ1</accession>
<keyword evidence="1" id="KW-0732">Signal</keyword>
<evidence type="ECO:0000313" key="2">
    <source>
        <dbReference type="EMBL" id="KAE8970322.1"/>
    </source>
</evidence>
<evidence type="ECO:0000313" key="3">
    <source>
        <dbReference type="Proteomes" id="UP000429607"/>
    </source>
</evidence>
<reference evidence="2 3" key="1">
    <citation type="submission" date="2018-09" db="EMBL/GenBank/DDBJ databases">
        <title>Genomic investigation of the strawberry pathogen Phytophthora fragariae indicates pathogenicity is determined by transcriptional variation in three key races.</title>
        <authorList>
            <person name="Adams T.M."/>
            <person name="Armitage A.D."/>
            <person name="Sobczyk M.K."/>
            <person name="Bates H.J."/>
            <person name="Dunwell J.M."/>
            <person name="Nellist C.F."/>
            <person name="Harrison R.J."/>
        </authorList>
    </citation>
    <scope>NUCLEOTIDE SEQUENCE [LARGE SCALE GENOMIC DNA]</scope>
    <source>
        <strain evidence="2 3">SCRP249</strain>
    </source>
</reference>
<protein>
    <submittedName>
        <fullName evidence="2">Uncharacterized protein</fullName>
    </submittedName>
</protein>
<gene>
    <name evidence="2" type="ORF">PR001_g27240</name>
</gene>